<sequence length="257" mass="29292">MDLSTWKRKHGEWTSARDRLGIKSGYVKDVSIGDSIDNVSNEWKKSLDKLQSALRELITDIGKYKDAVRKKYPEAVDWLEKNLEKSAMDLEKEAINAFQNADACVKQIEIFKTERAKYSFPDGDAFLKVWRNLKSPQDWPTDSARLYDQLRASANRFRRFATEIQGYARNMTVVVPGKVQAGDFLEEAERILGESDALLDLAETQQVGSEAFQDKARFCRDTYVIIEYGVSQLAENAKRYSGIEKTAKPRILFPSSG</sequence>
<comment type="caution">
    <text evidence="2">The sequence shown here is derived from an EMBL/GenBank/DDBJ whole genome shotgun (WGS) entry which is preliminary data.</text>
</comment>
<dbReference type="EMBL" id="JBBKZV010000017">
    <property type="protein sequence ID" value="MEJ8824821.1"/>
    <property type="molecule type" value="Genomic_DNA"/>
</dbReference>
<dbReference type="RefSeq" id="WP_340365849.1">
    <property type="nucleotide sequence ID" value="NZ_JBBKZV010000017.1"/>
</dbReference>
<reference evidence="2 3" key="1">
    <citation type="submission" date="2024-03" db="EMBL/GenBank/DDBJ databases">
        <title>Novel species of the genus Variovorax.</title>
        <authorList>
            <person name="Liu Q."/>
            <person name="Xin Y.-H."/>
        </authorList>
    </citation>
    <scope>NUCLEOTIDE SEQUENCE [LARGE SCALE GENOMIC DNA]</scope>
    <source>
        <strain evidence="2 3">KACC 18501</strain>
    </source>
</reference>
<evidence type="ECO:0000256" key="1">
    <source>
        <dbReference type="SAM" id="Coils"/>
    </source>
</evidence>
<protein>
    <submittedName>
        <fullName evidence="2">Uncharacterized protein</fullName>
    </submittedName>
</protein>
<evidence type="ECO:0000313" key="3">
    <source>
        <dbReference type="Proteomes" id="UP001363010"/>
    </source>
</evidence>
<feature type="coiled-coil region" evidence="1">
    <location>
        <begin position="40"/>
        <end position="100"/>
    </location>
</feature>
<gene>
    <name evidence="2" type="ORF">WKW80_22755</name>
</gene>
<dbReference type="Proteomes" id="UP001363010">
    <property type="component" value="Unassembled WGS sequence"/>
</dbReference>
<proteinExistence type="predicted"/>
<keyword evidence="1" id="KW-0175">Coiled coil</keyword>
<evidence type="ECO:0000313" key="2">
    <source>
        <dbReference type="EMBL" id="MEJ8824821.1"/>
    </source>
</evidence>
<keyword evidence="3" id="KW-1185">Reference proteome</keyword>
<name>A0ABU8W432_9BURK</name>
<accession>A0ABU8W432</accession>
<organism evidence="2 3">
    <name type="scientific">Variovorax humicola</name>
    <dbReference type="NCBI Taxonomy" id="1769758"/>
    <lineage>
        <taxon>Bacteria</taxon>
        <taxon>Pseudomonadati</taxon>
        <taxon>Pseudomonadota</taxon>
        <taxon>Betaproteobacteria</taxon>
        <taxon>Burkholderiales</taxon>
        <taxon>Comamonadaceae</taxon>
        <taxon>Variovorax</taxon>
    </lineage>
</organism>